<feature type="region of interest" description="Disordered" evidence="4">
    <location>
        <begin position="367"/>
        <end position="540"/>
    </location>
</feature>
<evidence type="ECO:0000259" key="6">
    <source>
        <dbReference type="PROSITE" id="PS50011"/>
    </source>
</evidence>
<dbReference type="InterPro" id="IPR051931">
    <property type="entry name" value="PAK3-like"/>
</dbReference>
<feature type="compositionally biased region" description="Low complexity" evidence="4">
    <location>
        <begin position="243"/>
        <end position="255"/>
    </location>
</feature>
<evidence type="ECO:0000256" key="5">
    <source>
        <dbReference type="SAM" id="Phobius"/>
    </source>
</evidence>
<feature type="compositionally biased region" description="Basic and acidic residues" evidence="4">
    <location>
        <begin position="764"/>
        <end position="774"/>
    </location>
</feature>
<keyword evidence="2" id="KW-0547">Nucleotide-binding</keyword>
<keyword evidence="5" id="KW-1133">Transmembrane helix</keyword>
<dbReference type="Gene3D" id="1.10.510.10">
    <property type="entry name" value="Transferase(Phosphotransferase) domain 1"/>
    <property type="match status" value="2"/>
</dbReference>
<feature type="region of interest" description="Disordered" evidence="4">
    <location>
        <begin position="65"/>
        <end position="91"/>
    </location>
</feature>
<dbReference type="SMART" id="SM00220">
    <property type="entry name" value="S_TKc"/>
    <property type="match status" value="1"/>
</dbReference>
<feature type="compositionally biased region" description="Low complexity" evidence="4">
    <location>
        <begin position="421"/>
        <end position="445"/>
    </location>
</feature>
<evidence type="ECO:0000256" key="3">
    <source>
        <dbReference type="ARBA" id="ARBA00022840"/>
    </source>
</evidence>
<protein>
    <submittedName>
        <fullName evidence="7">Serine/threonine protein kinase</fullName>
    </submittedName>
</protein>
<name>A0A1S6J8A0_9ACTN</name>
<gene>
    <name evidence="7" type="ORF">B1H29_14615</name>
</gene>
<evidence type="ECO:0000313" key="8">
    <source>
        <dbReference type="Proteomes" id="UP000189443"/>
    </source>
</evidence>
<dbReference type="AlphaFoldDB" id="A0A1S6J8A0"/>
<dbReference type="KEGG" id="spac:B1H29_14615"/>
<feature type="compositionally biased region" description="Basic residues" evidence="4">
    <location>
        <begin position="687"/>
        <end position="703"/>
    </location>
</feature>
<evidence type="ECO:0000313" key="7">
    <source>
        <dbReference type="EMBL" id="AQS67996.1"/>
    </source>
</evidence>
<feature type="transmembrane region" description="Helical" evidence="5">
    <location>
        <begin position="714"/>
        <end position="735"/>
    </location>
</feature>
<dbReference type="PANTHER" id="PTHR45832">
    <property type="entry name" value="SERINE/THREONINE-PROTEIN KINASE SAMKA-RELATED-RELATED"/>
    <property type="match status" value="1"/>
</dbReference>
<keyword evidence="5" id="KW-0472">Membrane</keyword>
<proteinExistence type="inferred from homology"/>
<keyword evidence="7" id="KW-0723">Serine/threonine-protein kinase</keyword>
<dbReference type="OrthoDB" id="3870120at2"/>
<feature type="domain" description="Protein kinase" evidence="6">
    <location>
        <begin position="1"/>
        <end position="649"/>
    </location>
</feature>
<dbReference type="GO" id="GO:0004674">
    <property type="term" value="F:protein serine/threonine kinase activity"/>
    <property type="evidence" value="ECO:0007669"/>
    <property type="project" value="UniProtKB-KW"/>
</dbReference>
<feature type="region of interest" description="Disordered" evidence="4">
    <location>
        <begin position="741"/>
        <end position="801"/>
    </location>
</feature>
<dbReference type="InterPro" id="IPR000719">
    <property type="entry name" value="Prot_kinase_dom"/>
</dbReference>
<feature type="compositionally biased region" description="Low complexity" evidence="4">
    <location>
        <begin position="313"/>
        <end position="322"/>
    </location>
</feature>
<dbReference type="InterPro" id="IPR001245">
    <property type="entry name" value="Ser-Thr/Tyr_kinase_cat_dom"/>
</dbReference>
<feature type="compositionally biased region" description="Gly residues" evidence="4">
    <location>
        <begin position="256"/>
        <end position="288"/>
    </location>
</feature>
<evidence type="ECO:0000256" key="2">
    <source>
        <dbReference type="ARBA" id="ARBA00022741"/>
    </source>
</evidence>
<comment type="similarity">
    <text evidence="1">Belongs to the protein kinase superfamily. STE Ser/Thr protein kinase family. STE20 subfamily.</text>
</comment>
<keyword evidence="3" id="KW-0067">ATP-binding</keyword>
<dbReference type="InterPro" id="IPR011009">
    <property type="entry name" value="Kinase-like_dom_sf"/>
</dbReference>
<dbReference type="GO" id="GO:0005524">
    <property type="term" value="F:ATP binding"/>
    <property type="evidence" value="ECO:0007669"/>
    <property type="project" value="UniProtKB-KW"/>
</dbReference>
<evidence type="ECO:0000256" key="4">
    <source>
        <dbReference type="SAM" id="MobiDB-lite"/>
    </source>
</evidence>
<reference evidence="7 8" key="1">
    <citation type="submission" date="2017-02" db="EMBL/GenBank/DDBJ databases">
        <title>Streptomyces pactum ACT12 Genome sequencing and assembly.</title>
        <authorList>
            <person name="Xue Q."/>
            <person name="Yan X."/>
            <person name="Jia L."/>
            <person name="Yan H."/>
        </authorList>
    </citation>
    <scope>NUCLEOTIDE SEQUENCE [LARGE SCALE GENOMIC DNA]</scope>
    <source>
        <strain evidence="7 8">ACT12</strain>
    </source>
</reference>
<dbReference type="PANTHER" id="PTHR45832:SF22">
    <property type="entry name" value="SERINE_THREONINE-PROTEIN KINASE SAMKA-RELATED"/>
    <property type="match status" value="1"/>
</dbReference>
<dbReference type="EMBL" id="CP019724">
    <property type="protein sequence ID" value="AQS67996.1"/>
    <property type="molecule type" value="Genomic_DNA"/>
</dbReference>
<dbReference type="SUPFAM" id="SSF56112">
    <property type="entry name" value="Protein kinase-like (PK-like)"/>
    <property type="match status" value="1"/>
</dbReference>
<evidence type="ECO:0000256" key="1">
    <source>
        <dbReference type="ARBA" id="ARBA00008874"/>
    </source>
</evidence>
<dbReference type="Proteomes" id="UP000189443">
    <property type="component" value="Chromosome"/>
</dbReference>
<feature type="compositionally biased region" description="Low complexity" evidence="4">
    <location>
        <begin position="786"/>
        <end position="795"/>
    </location>
</feature>
<feature type="compositionally biased region" description="Low complexity" evidence="4">
    <location>
        <begin position="741"/>
        <end position="752"/>
    </location>
</feature>
<keyword evidence="7" id="KW-0808">Transferase</keyword>
<feature type="compositionally biased region" description="Low complexity" evidence="4">
    <location>
        <begin position="489"/>
        <end position="506"/>
    </location>
</feature>
<keyword evidence="5" id="KW-0812">Transmembrane</keyword>
<organism evidence="7 8">
    <name type="scientific">Streptomyces pactum</name>
    <dbReference type="NCBI Taxonomy" id="68249"/>
    <lineage>
        <taxon>Bacteria</taxon>
        <taxon>Bacillati</taxon>
        <taxon>Actinomycetota</taxon>
        <taxon>Actinomycetes</taxon>
        <taxon>Kitasatosporales</taxon>
        <taxon>Streptomycetaceae</taxon>
        <taxon>Streptomyces</taxon>
    </lineage>
</organism>
<feature type="region of interest" description="Disordered" evidence="4">
    <location>
        <begin position="206"/>
        <end position="346"/>
    </location>
</feature>
<feature type="region of interest" description="Disordered" evidence="4">
    <location>
        <begin position="687"/>
        <end position="711"/>
    </location>
</feature>
<dbReference type="Pfam" id="PF07714">
    <property type="entry name" value="PK_Tyr_Ser-Thr"/>
    <property type="match status" value="1"/>
</dbReference>
<sequence length="952" mass="97685">MDDYAGRVLADRYRLPLPPSDEYELTETRAFDTYSGQEVLVRQVPLPEVVEAEVLDADGLPDGFTARDGAVRHRGGRSSAAHGGPRRPADPVVRRAVEAAQAAAAVPDHPRLDQVFDVFAEGGSLWIVSELVAARPLAALLAEESLTPYRAAEVASDILLALRVLHTYGWVHRNITARTVLVCDDGRVMLTGLAVGAAEEALCGYDPVPAPEDEPGGAAAPDGTFGRGRGAETGALGPGGAVAGPSGPSGAETGPRGPGGVVAGPSGPSGPGPGLLGPGGSAGGGRTGFEGVRTGALGPGGADPEAARRAAIEARTAGGLPLPGAPGPGGAAGLAPAPPDTGGDARAARAGAIAAYRAGARAAARVQEAQDGRAALPGSRPAPDDAGRHPGTADNDAGRYPRTPGAGPEGVRPSYAAGPEPSGHAVGPGAPAGPSHAAGQGSPSATGRSAYAAAPGTSPGAVPPGQIADPYGVGTTSWHGATPRPVGEPASAAPSAPAAGPALPASAREEPGPAAPTGQWDDPAARPPAPRGPATALAAERARQTRMAVVGPVTERWAPEQAGPVHENWQLAAPIGPATDLWALGALLFRAVQGHAPYPEESTAELVQIVCAEPPAFAEECGPLRPVVESLLRQDPTERIEFEELSGWLRSLVRSAPEPEAGLHVVSAPPVETGRLPIVRRRGELVRRRRAGLPAHHGRHKRDRRETTRSPRSLGRALLLLILLALAGAIAYAMFFMPKSDTTGDGPTDRTGSVGEASQAPPERSPDVSSEPRPEQTSPDAGPSASGTETGSTETQGNAPDVADGFALREDAEGFRVAVAEGWNRAPRNGSGQVVYGKGDFELIVVPGRDRAAEFGDDPMVYQRDSEPELQSYRASSWATSSGLKTIEVGGRTMAEGQFTWTGGDGGELYVRNVAMLIDGRYHVLQVRGPEAERDEVTRLYEQASATYRYTG</sequence>
<keyword evidence="7" id="KW-0418">Kinase</keyword>
<dbReference type="PROSITE" id="PS50011">
    <property type="entry name" value="PROTEIN_KINASE_DOM"/>
    <property type="match status" value="1"/>
</dbReference>
<keyword evidence="8" id="KW-1185">Reference proteome</keyword>
<dbReference type="RefSeq" id="WP_055418302.1">
    <property type="nucleotide sequence ID" value="NZ_CP019724.1"/>
</dbReference>
<accession>A0A1S6J8A0</accession>